<gene>
    <name evidence="2" type="ORF">L249_8722</name>
</gene>
<evidence type="ECO:0000256" key="1">
    <source>
        <dbReference type="SAM" id="MobiDB-lite"/>
    </source>
</evidence>
<evidence type="ECO:0000313" key="3">
    <source>
        <dbReference type="Proteomes" id="UP000253664"/>
    </source>
</evidence>
<comment type="caution">
    <text evidence="2">The sequence shown here is derived from an EMBL/GenBank/DDBJ whole genome shotgun (WGS) entry which is preliminary data.</text>
</comment>
<organism evidence="2 3">
    <name type="scientific">Ophiocordyceps polyrhachis-furcata BCC 54312</name>
    <dbReference type="NCBI Taxonomy" id="1330021"/>
    <lineage>
        <taxon>Eukaryota</taxon>
        <taxon>Fungi</taxon>
        <taxon>Dikarya</taxon>
        <taxon>Ascomycota</taxon>
        <taxon>Pezizomycotina</taxon>
        <taxon>Sordariomycetes</taxon>
        <taxon>Hypocreomycetidae</taxon>
        <taxon>Hypocreales</taxon>
        <taxon>Ophiocordycipitaceae</taxon>
        <taxon>Ophiocordyceps</taxon>
    </lineage>
</organism>
<sequence length="97" mass="11333">MSWEKDKEENPSLVRKRYQLYPSSPCGIGDLRQPRQRAGPTEGWAEERGEGREEREDERRGKEDEKFVRHLHVIVCSVRCWAGLGPRAGRLREKKDA</sequence>
<reference evidence="2 3" key="1">
    <citation type="journal article" date="2015" name="BMC Genomics">
        <title>Insights from the genome of Ophiocordyceps polyrhachis-furcata to pathogenicity and host specificity in insect fungi.</title>
        <authorList>
            <person name="Wichadakul D."/>
            <person name="Kobmoo N."/>
            <person name="Ingsriswang S."/>
            <person name="Tangphatsornruang S."/>
            <person name="Chantasingh D."/>
            <person name="Luangsa-ard J.J."/>
            <person name="Eurwilaichitr L."/>
        </authorList>
    </citation>
    <scope>NUCLEOTIDE SEQUENCE [LARGE SCALE GENOMIC DNA]</scope>
    <source>
        <strain evidence="2 3">BCC 54312</strain>
    </source>
</reference>
<dbReference type="AlphaFoldDB" id="A0A367L725"/>
<dbReference type="EMBL" id="LKCN02000013">
    <property type="protein sequence ID" value="RCI10221.1"/>
    <property type="molecule type" value="Genomic_DNA"/>
</dbReference>
<feature type="compositionally biased region" description="Basic and acidic residues" evidence="1">
    <location>
        <begin position="45"/>
        <end position="63"/>
    </location>
</feature>
<keyword evidence="3" id="KW-1185">Reference proteome</keyword>
<proteinExistence type="predicted"/>
<accession>A0A367L725</accession>
<feature type="region of interest" description="Disordered" evidence="1">
    <location>
        <begin position="21"/>
        <end position="63"/>
    </location>
</feature>
<dbReference type="Proteomes" id="UP000253664">
    <property type="component" value="Unassembled WGS sequence"/>
</dbReference>
<name>A0A367L725_9HYPO</name>
<protein>
    <submittedName>
        <fullName evidence="2">Uncharacterized protein</fullName>
    </submittedName>
</protein>
<evidence type="ECO:0000313" key="2">
    <source>
        <dbReference type="EMBL" id="RCI10221.1"/>
    </source>
</evidence>